<organism evidence="2 3">
    <name type="scientific">Olea europaea subsp. europaea</name>
    <dbReference type="NCBI Taxonomy" id="158383"/>
    <lineage>
        <taxon>Eukaryota</taxon>
        <taxon>Viridiplantae</taxon>
        <taxon>Streptophyta</taxon>
        <taxon>Embryophyta</taxon>
        <taxon>Tracheophyta</taxon>
        <taxon>Spermatophyta</taxon>
        <taxon>Magnoliopsida</taxon>
        <taxon>eudicotyledons</taxon>
        <taxon>Gunneridae</taxon>
        <taxon>Pentapetalae</taxon>
        <taxon>asterids</taxon>
        <taxon>lamiids</taxon>
        <taxon>Lamiales</taxon>
        <taxon>Oleaceae</taxon>
        <taxon>Oleeae</taxon>
        <taxon>Olea</taxon>
    </lineage>
</organism>
<dbReference type="AlphaFoldDB" id="A0A8S0TS48"/>
<gene>
    <name evidence="2" type="ORF">OLEA9_A107977</name>
</gene>
<proteinExistence type="predicted"/>
<dbReference type="Proteomes" id="UP000594638">
    <property type="component" value="Unassembled WGS sequence"/>
</dbReference>
<evidence type="ECO:0000313" key="3">
    <source>
        <dbReference type="Proteomes" id="UP000594638"/>
    </source>
</evidence>
<reference evidence="2 3" key="1">
    <citation type="submission" date="2019-12" db="EMBL/GenBank/DDBJ databases">
        <authorList>
            <person name="Alioto T."/>
            <person name="Alioto T."/>
            <person name="Gomez Garrido J."/>
        </authorList>
    </citation>
    <scope>NUCLEOTIDE SEQUENCE [LARGE SCALE GENOMIC DNA]</scope>
</reference>
<keyword evidence="3" id="KW-1185">Reference proteome</keyword>
<dbReference type="EMBL" id="CACTIH010007260">
    <property type="protein sequence ID" value="CAA3006379.1"/>
    <property type="molecule type" value="Genomic_DNA"/>
</dbReference>
<dbReference type="Gramene" id="OE9A107977T1">
    <property type="protein sequence ID" value="OE9A107977C1"/>
    <property type="gene ID" value="OE9A107977"/>
</dbReference>
<comment type="caution">
    <text evidence="2">The sequence shown here is derived from an EMBL/GenBank/DDBJ whole genome shotgun (WGS) entry which is preliminary data.</text>
</comment>
<name>A0A8S0TS48_OLEEU</name>
<evidence type="ECO:0000313" key="2">
    <source>
        <dbReference type="EMBL" id="CAA3006379.1"/>
    </source>
</evidence>
<sequence>MNRQLNGPPVDRPAGVKAVSTFRVSSRAGPRKPITRDRMRASLVLASRGARKTNSRRARVCSRASDLRERAIVAQRATDSGALIASFVEAKPAAGNSIAQNLPGRNLCNLGPPTRRGDA</sequence>
<protein>
    <submittedName>
        <fullName evidence="2">Uncharacterized protein</fullName>
    </submittedName>
</protein>
<evidence type="ECO:0000256" key="1">
    <source>
        <dbReference type="SAM" id="MobiDB-lite"/>
    </source>
</evidence>
<feature type="region of interest" description="Disordered" evidence="1">
    <location>
        <begin position="1"/>
        <end position="36"/>
    </location>
</feature>
<accession>A0A8S0TS48</accession>